<dbReference type="EMBL" id="JACJRF010000004">
    <property type="protein sequence ID" value="MBD2343168.1"/>
    <property type="molecule type" value="Genomic_DNA"/>
</dbReference>
<evidence type="ECO:0000313" key="2">
    <source>
        <dbReference type="Proteomes" id="UP000607281"/>
    </source>
</evidence>
<comment type="caution">
    <text evidence="1">The sequence shown here is derived from an EMBL/GenBank/DDBJ whole genome shotgun (WGS) entry which is preliminary data.</text>
</comment>
<accession>A0ABR8CKU3</accession>
<proteinExistence type="predicted"/>
<dbReference type="RefSeq" id="WP_190405652.1">
    <property type="nucleotide sequence ID" value="NZ_JACJRF010000004.1"/>
</dbReference>
<name>A0ABR8CKU3_9NOST</name>
<protein>
    <submittedName>
        <fullName evidence="1">Uncharacterized protein</fullName>
    </submittedName>
</protein>
<gene>
    <name evidence="1" type="ORF">H6G18_03265</name>
</gene>
<keyword evidence="2" id="KW-1185">Reference proteome</keyword>
<organism evidence="1 2">
    <name type="scientific">Anabaena subtropica FACHB-260</name>
    <dbReference type="NCBI Taxonomy" id="2692884"/>
    <lineage>
        <taxon>Bacteria</taxon>
        <taxon>Bacillati</taxon>
        <taxon>Cyanobacteriota</taxon>
        <taxon>Cyanophyceae</taxon>
        <taxon>Nostocales</taxon>
        <taxon>Nostocaceae</taxon>
        <taxon>Anabaena</taxon>
    </lineage>
</organism>
<evidence type="ECO:0000313" key="1">
    <source>
        <dbReference type="EMBL" id="MBD2343168.1"/>
    </source>
</evidence>
<dbReference type="Proteomes" id="UP000607281">
    <property type="component" value="Unassembled WGS sequence"/>
</dbReference>
<sequence>MSQTRLKANGAAKEVHRQNIQRNIEHRLEVARAKGDERLIRQLEAELRQFA</sequence>
<reference evidence="1 2" key="1">
    <citation type="journal article" date="2020" name="ISME J.">
        <title>Comparative genomics reveals insights into cyanobacterial evolution and habitat adaptation.</title>
        <authorList>
            <person name="Chen M.Y."/>
            <person name="Teng W.K."/>
            <person name="Zhao L."/>
            <person name="Hu C.X."/>
            <person name="Zhou Y.K."/>
            <person name="Han B.P."/>
            <person name="Song L.R."/>
            <person name="Shu W.S."/>
        </authorList>
    </citation>
    <scope>NUCLEOTIDE SEQUENCE [LARGE SCALE GENOMIC DNA]</scope>
    <source>
        <strain evidence="1 2">FACHB-260</strain>
    </source>
</reference>